<evidence type="ECO:0000313" key="1">
    <source>
        <dbReference type="EMBL" id="REH29642.1"/>
    </source>
</evidence>
<gene>
    <name evidence="1" type="ORF">BCF44_12469</name>
</gene>
<accession>A0A3E0GX03</accession>
<dbReference type="RefSeq" id="WP_211353576.1">
    <property type="nucleotide sequence ID" value="NZ_CP144375.1"/>
</dbReference>
<dbReference type="InterPro" id="IPR036188">
    <property type="entry name" value="FAD/NAD-bd_sf"/>
</dbReference>
<name>A0A3E0GX03_9PSEU</name>
<reference evidence="1 2" key="1">
    <citation type="submission" date="2018-08" db="EMBL/GenBank/DDBJ databases">
        <title>Genomic Encyclopedia of Archaeal and Bacterial Type Strains, Phase II (KMG-II): from individual species to whole genera.</title>
        <authorList>
            <person name="Goeker M."/>
        </authorList>
    </citation>
    <scope>NUCLEOTIDE SEQUENCE [LARGE SCALE GENOMIC DNA]</scope>
    <source>
        <strain evidence="1 2">DSM 45791</strain>
    </source>
</reference>
<evidence type="ECO:0000313" key="2">
    <source>
        <dbReference type="Proteomes" id="UP000256269"/>
    </source>
</evidence>
<proteinExistence type="predicted"/>
<dbReference type="Proteomes" id="UP000256269">
    <property type="component" value="Unassembled WGS sequence"/>
</dbReference>
<keyword evidence="2" id="KW-1185">Reference proteome</keyword>
<sequence length="517" mass="57819">MTEVVDVHRQESAAGTPVRPLARLLASAGAWTDEMIAGYGIPVQDTPIATVGGGIGSYILADYLRVAGGVPTSGLRVVSNLSHPWQTYERLANSSQISPTDRIRSDSASRPDNLWGFPSYALQEAIRDRSLGPLAHVFVEPIFDDYYTPRLGDVMKSIEREARRIRYWDMLVRGDAQLVRKRVGGGYYVLFVDERQEDPQPMALRVRDVHLAVGYPGLKFLPELQEFRERKNDHHRVVNAYENHEHVYHALRRRPGTVLVRGGGIVASRVLERLILDRQRYGQPTRIIHLLRTYVTGSHGPHPWARRSGKHGFAYQGFNYPKSVWGGQLKARMASLHGKDRADVYEEIGGTTTAYRREWQRQLRTAREEGWYHAVCGTISDLQDTGPKLTARMRVEQGEFEVEPDFVIDCTGLNAEVTEHQVLRDLLVHGGAQLNPLGRMDVKGSFELIGADSGPGRVYVTGAASLGGPFPGVDTFLGLQIAAQEVVDDIARRGHCRHLGPIASTLEWLRWATGRQL</sequence>
<comment type="caution">
    <text evidence="1">The sequence shown here is derived from an EMBL/GenBank/DDBJ whole genome shotgun (WGS) entry which is preliminary data.</text>
</comment>
<dbReference type="Gene3D" id="3.50.50.60">
    <property type="entry name" value="FAD/NAD(P)-binding domain"/>
    <property type="match status" value="1"/>
</dbReference>
<organism evidence="1 2">
    <name type="scientific">Kutzneria buriramensis</name>
    <dbReference type="NCBI Taxonomy" id="1045776"/>
    <lineage>
        <taxon>Bacteria</taxon>
        <taxon>Bacillati</taxon>
        <taxon>Actinomycetota</taxon>
        <taxon>Actinomycetes</taxon>
        <taxon>Pseudonocardiales</taxon>
        <taxon>Pseudonocardiaceae</taxon>
        <taxon>Kutzneria</taxon>
    </lineage>
</organism>
<evidence type="ECO:0008006" key="3">
    <source>
        <dbReference type="Google" id="ProtNLM"/>
    </source>
</evidence>
<dbReference type="EMBL" id="QUNO01000024">
    <property type="protein sequence ID" value="REH29642.1"/>
    <property type="molecule type" value="Genomic_DNA"/>
</dbReference>
<dbReference type="AlphaFoldDB" id="A0A3E0GX03"/>
<protein>
    <recommendedName>
        <fullName evidence="3">FHA domain protein</fullName>
    </recommendedName>
</protein>